<feature type="chain" id="PRO_5045324576" evidence="1">
    <location>
        <begin position="24"/>
        <end position="189"/>
    </location>
</feature>
<sequence length="189" mass="20904">MRFRSKIAAALLAVAALPAAVYAATIGGTFYAVQYDYREFFAATDGKNFQVVIHGNPFPGTDPAIVARDLLPMMQAAKPMPRLTFTYETPPEKPRPDYRLMLVFDPANDLNSDSVCRGTTRFKPGKPGVFNVYAIYCRNDMTMSETTAWTPASGPDDPRIGQLFRELFMVIFSDSPSLRPNQGGGMGRF</sequence>
<evidence type="ECO:0000313" key="3">
    <source>
        <dbReference type="Proteomes" id="UP000727907"/>
    </source>
</evidence>
<keyword evidence="1" id="KW-0732">Signal</keyword>
<proteinExistence type="predicted"/>
<dbReference type="EMBL" id="JAHOPB010000003">
    <property type="protein sequence ID" value="MBU8877012.1"/>
    <property type="molecule type" value="Genomic_DNA"/>
</dbReference>
<name>A0ABS6IQY3_9HYPH</name>
<organism evidence="2 3">
    <name type="scientific">Reyranella humidisoli</name>
    <dbReference type="NCBI Taxonomy" id="2849149"/>
    <lineage>
        <taxon>Bacteria</taxon>
        <taxon>Pseudomonadati</taxon>
        <taxon>Pseudomonadota</taxon>
        <taxon>Alphaproteobacteria</taxon>
        <taxon>Hyphomicrobiales</taxon>
        <taxon>Reyranellaceae</taxon>
        <taxon>Reyranella</taxon>
    </lineage>
</organism>
<reference evidence="2 3" key="1">
    <citation type="submission" date="2021-06" db="EMBL/GenBank/DDBJ databases">
        <authorList>
            <person name="Lee D.H."/>
        </authorList>
    </citation>
    <scope>NUCLEOTIDE SEQUENCE [LARGE SCALE GENOMIC DNA]</scope>
    <source>
        <strain evidence="2 3">MMS21-HV4-11</strain>
    </source>
</reference>
<dbReference type="RefSeq" id="WP_216966362.1">
    <property type="nucleotide sequence ID" value="NZ_JAHOPB010000003.1"/>
</dbReference>
<keyword evidence="3" id="KW-1185">Reference proteome</keyword>
<protein>
    <submittedName>
        <fullName evidence="2">Uncharacterized protein</fullName>
    </submittedName>
</protein>
<evidence type="ECO:0000256" key="1">
    <source>
        <dbReference type="SAM" id="SignalP"/>
    </source>
</evidence>
<feature type="signal peptide" evidence="1">
    <location>
        <begin position="1"/>
        <end position="23"/>
    </location>
</feature>
<accession>A0ABS6IQY3</accession>
<dbReference type="Proteomes" id="UP000727907">
    <property type="component" value="Unassembled WGS sequence"/>
</dbReference>
<comment type="caution">
    <text evidence="2">The sequence shown here is derived from an EMBL/GenBank/DDBJ whole genome shotgun (WGS) entry which is preliminary data.</text>
</comment>
<evidence type="ECO:0000313" key="2">
    <source>
        <dbReference type="EMBL" id="MBU8877012.1"/>
    </source>
</evidence>
<gene>
    <name evidence="2" type="ORF">KQ910_24790</name>
</gene>